<proteinExistence type="inferred from homology"/>
<dbReference type="OrthoDB" id="9757771at2"/>
<dbReference type="InterPro" id="IPR000873">
    <property type="entry name" value="AMP-dep_synth/lig_dom"/>
</dbReference>
<evidence type="ECO:0000256" key="2">
    <source>
        <dbReference type="ARBA" id="ARBA00022598"/>
    </source>
</evidence>
<dbReference type="Pfam" id="PF00501">
    <property type="entry name" value="AMP-binding"/>
    <property type="match status" value="1"/>
</dbReference>
<dbReference type="InterPro" id="IPR042099">
    <property type="entry name" value="ANL_N_sf"/>
</dbReference>
<dbReference type="EMBL" id="AFVQ02000100">
    <property type="protein sequence ID" value="KLI02436.1"/>
    <property type="molecule type" value="Genomic_DNA"/>
</dbReference>
<evidence type="ECO:0000256" key="1">
    <source>
        <dbReference type="ARBA" id="ARBA00006432"/>
    </source>
</evidence>
<evidence type="ECO:0000313" key="4">
    <source>
        <dbReference type="EMBL" id="KLI02436.1"/>
    </source>
</evidence>
<dbReference type="PANTHER" id="PTHR43201:SF5">
    <property type="entry name" value="MEDIUM-CHAIN ACYL-COA LIGASE ACSF2, MITOCHONDRIAL"/>
    <property type="match status" value="1"/>
</dbReference>
<comment type="similarity">
    <text evidence="1">Belongs to the ATP-dependent AMP-binding enzyme family.</text>
</comment>
<name>A0A0U1QP83_9BACL</name>
<dbReference type="GO" id="GO:0006631">
    <property type="term" value="P:fatty acid metabolic process"/>
    <property type="evidence" value="ECO:0007669"/>
    <property type="project" value="TreeGrafter"/>
</dbReference>
<dbReference type="Gene3D" id="3.40.50.12780">
    <property type="entry name" value="N-terminal domain of ligase-like"/>
    <property type="match status" value="1"/>
</dbReference>
<dbReference type="PROSITE" id="PS00455">
    <property type="entry name" value="AMP_BINDING"/>
    <property type="match status" value="1"/>
</dbReference>
<dbReference type="RefSeq" id="WP_047035088.1">
    <property type="nucleotide sequence ID" value="NZ_AFVQ02000100.1"/>
</dbReference>
<gene>
    <name evidence="4" type="ORF">SINU_08215</name>
</gene>
<dbReference type="PANTHER" id="PTHR43201">
    <property type="entry name" value="ACYL-COA SYNTHETASE"/>
    <property type="match status" value="1"/>
</dbReference>
<dbReference type="Gene3D" id="3.30.300.30">
    <property type="match status" value="1"/>
</dbReference>
<dbReference type="AlphaFoldDB" id="A0A0U1QP83"/>
<evidence type="ECO:0000259" key="3">
    <source>
        <dbReference type="Pfam" id="PF00501"/>
    </source>
</evidence>
<dbReference type="Proteomes" id="UP000035553">
    <property type="component" value="Unassembled WGS sequence"/>
</dbReference>
<accession>A0A0U1QP83</accession>
<keyword evidence="2" id="KW-0436">Ligase</keyword>
<dbReference type="InterPro" id="IPR020845">
    <property type="entry name" value="AMP-binding_CS"/>
</dbReference>
<dbReference type="STRING" id="1069536.SINU_08215"/>
<dbReference type="GO" id="GO:0031956">
    <property type="term" value="F:medium-chain fatty acid-CoA ligase activity"/>
    <property type="evidence" value="ECO:0007669"/>
    <property type="project" value="TreeGrafter"/>
</dbReference>
<keyword evidence="5" id="KW-1185">Reference proteome</keyword>
<evidence type="ECO:0000313" key="5">
    <source>
        <dbReference type="Proteomes" id="UP000035553"/>
    </source>
</evidence>
<protein>
    <submittedName>
        <fullName evidence="4">AAS bifunctional protein</fullName>
    </submittedName>
</protein>
<dbReference type="InterPro" id="IPR045851">
    <property type="entry name" value="AMP-bd_C_sf"/>
</dbReference>
<sequence length="503" mass="56757">MTLQIPDNVNLFDEMVKQAKLHPKKVIIEDTQNKFTYKKFLIAANIMSKKIREVVDDEKRIGLFLPNVVPQAIVLFALFKNEQQPCLLNFTMGARNIIDCIQTASLKTVMTSREFIKKADLGYVLEEMEKEVKIIYLEDLKAGISTMHKISGLVEARVAGLKKREMSEVILFTSGTESKPKGVVLTHRNIYANIMQVKEHIELSEDDRIFNPLPLFHSFGITVGAVLPFILNMKAFLYPSPLNFRDIPKAIYKDKSTLFVATNTFFANYAKFATKKQFKTLRIVVAGAEMLKEDVRETYKKKFGITILEGYGATETSPIISLNTPEHVKEGTVGTLVPLMEAKIAKVEGVEEGGNLMLKGPNVMKGYLIHGKGFVPCGEWYNTGDIAHIDDDGFIHIIARLKRFAKIAGEMISLNKVEELAMGCYGSSDFYAVSIPDKRKGEQIILFTTKAKVSTREFKKFIKSKKMSMLYMPSSIETVDEIPLLGSGKANYWKMENWAKQNN</sequence>
<comment type="caution">
    <text evidence="4">The sequence shown here is derived from an EMBL/GenBank/DDBJ whole genome shotgun (WGS) entry which is preliminary data.</text>
</comment>
<dbReference type="SUPFAM" id="SSF56801">
    <property type="entry name" value="Acetyl-CoA synthetase-like"/>
    <property type="match status" value="1"/>
</dbReference>
<organism evidence="4 5">
    <name type="scientific">Sporolactobacillus inulinus CASD</name>
    <dbReference type="NCBI Taxonomy" id="1069536"/>
    <lineage>
        <taxon>Bacteria</taxon>
        <taxon>Bacillati</taxon>
        <taxon>Bacillota</taxon>
        <taxon>Bacilli</taxon>
        <taxon>Bacillales</taxon>
        <taxon>Sporolactobacillaceae</taxon>
        <taxon>Sporolactobacillus</taxon>
    </lineage>
</organism>
<reference evidence="4 5" key="1">
    <citation type="journal article" date="2011" name="J. Bacteriol.">
        <title>Draft genome sequence of Sporolactobacillus inulinus strain CASD, an efficient D-lactic acid-producing bacterium with high-concentration lactate tolerance capability.</title>
        <authorList>
            <person name="Yu B."/>
            <person name="Su F."/>
            <person name="Wang L."/>
            <person name="Xu K."/>
            <person name="Zhao B."/>
            <person name="Xu P."/>
        </authorList>
    </citation>
    <scope>NUCLEOTIDE SEQUENCE [LARGE SCALE GENOMIC DNA]</scope>
    <source>
        <strain evidence="4 5">CASD</strain>
    </source>
</reference>
<feature type="domain" description="AMP-dependent synthetase/ligase" evidence="3">
    <location>
        <begin position="17"/>
        <end position="368"/>
    </location>
</feature>